<sequence>MLGFASPHPEAVNKPVVATILTSCSDGFQILDLPQEDVYSTAIHEFAHTLGLGHTFNIDYDLMCSYDWYPNGEEKQTCANSETTGKLQPSENDIQALLYKYGNNGFSLPNRDLFGEGGGLRPVFKITDTLGNLSIDSRSNNEFSSLTETFSDDNISEIILAENRTTDSQLGNLMWMGDLDLNSCIR</sequence>
<gene>
    <name evidence="1" type="ORF">NARC_100102</name>
</gene>
<dbReference type="Proteomes" id="UP000315289">
    <property type="component" value="Unassembled WGS sequence"/>
</dbReference>
<proteinExistence type="predicted"/>
<name>A0A557STW8_9ARCH</name>
<dbReference type="SUPFAM" id="SSF55486">
    <property type="entry name" value="Metalloproteases ('zincins'), catalytic domain"/>
    <property type="match status" value="1"/>
</dbReference>
<dbReference type="EMBL" id="VOAH01000010">
    <property type="protein sequence ID" value="TVP40040.1"/>
    <property type="molecule type" value="Genomic_DNA"/>
</dbReference>
<evidence type="ECO:0000313" key="2">
    <source>
        <dbReference type="Proteomes" id="UP000315289"/>
    </source>
</evidence>
<dbReference type="InterPro" id="IPR024079">
    <property type="entry name" value="MetalloPept_cat_dom_sf"/>
</dbReference>
<keyword evidence="2" id="KW-1185">Reference proteome</keyword>
<accession>A0A557STW8</accession>
<dbReference type="GO" id="GO:0008237">
    <property type="term" value="F:metallopeptidase activity"/>
    <property type="evidence" value="ECO:0007669"/>
    <property type="project" value="InterPro"/>
</dbReference>
<reference evidence="1 2" key="1">
    <citation type="journal article" date="2019" name="Front. Microbiol.">
        <title>Ammonia Oxidation by the Arctic Terrestrial Thaumarchaeote Candidatus Nitrosocosmicus arcticus Is Stimulated by Increasing Temperatures.</title>
        <authorList>
            <person name="Alves R.J.E."/>
            <person name="Kerou M."/>
            <person name="Zappe A."/>
            <person name="Bittner R."/>
            <person name="Abby S.S."/>
            <person name="Schmidt H.A."/>
            <person name="Pfeifer K."/>
            <person name="Schleper C."/>
        </authorList>
    </citation>
    <scope>NUCLEOTIDE SEQUENCE [LARGE SCALE GENOMIC DNA]</scope>
    <source>
        <strain evidence="1 2">Kfb</strain>
    </source>
</reference>
<evidence type="ECO:0000313" key="1">
    <source>
        <dbReference type="EMBL" id="TVP40040.1"/>
    </source>
</evidence>
<organism evidence="1 2">
    <name type="scientific">Candidatus Nitrosocosmicus arcticus</name>
    <dbReference type="NCBI Taxonomy" id="2035267"/>
    <lineage>
        <taxon>Archaea</taxon>
        <taxon>Nitrososphaerota</taxon>
        <taxon>Nitrososphaeria</taxon>
        <taxon>Nitrososphaerales</taxon>
        <taxon>Nitrososphaeraceae</taxon>
        <taxon>Candidatus Nitrosocosmicus</taxon>
    </lineage>
</organism>
<dbReference type="RefSeq" id="WP_144732419.1">
    <property type="nucleotide sequence ID" value="NZ_ML675586.1"/>
</dbReference>
<protein>
    <submittedName>
        <fullName evidence="1">Uncharacterized protein</fullName>
    </submittedName>
</protein>
<comment type="caution">
    <text evidence="1">The sequence shown here is derived from an EMBL/GenBank/DDBJ whole genome shotgun (WGS) entry which is preliminary data.</text>
</comment>
<dbReference type="AlphaFoldDB" id="A0A557STW8"/>
<dbReference type="Gene3D" id="3.40.390.10">
    <property type="entry name" value="Collagenase (Catalytic Domain)"/>
    <property type="match status" value="1"/>
</dbReference>